<dbReference type="EMBL" id="RSCD01000022">
    <property type="protein sequence ID" value="RSH83972.1"/>
    <property type="molecule type" value="Genomic_DNA"/>
</dbReference>
<dbReference type="AlphaFoldDB" id="A0A427XYT2"/>
<protein>
    <submittedName>
        <fullName evidence="1">Uncharacterized protein</fullName>
    </submittedName>
</protein>
<comment type="caution">
    <text evidence="1">The sequence shown here is derived from an EMBL/GenBank/DDBJ whole genome shotgun (WGS) entry which is preliminary data.</text>
</comment>
<gene>
    <name evidence="1" type="ORF">EHS25_005216</name>
</gene>
<dbReference type="Proteomes" id="UP000279259">
    <property type="component" value="Unassembled WGS sequence"/>
</dbReference>
<dbReference type="OrthoDB" id="10429963at2759"/>
<accession>A0A427XYT2</accession>
<keyword evidence="2" id="KW-1185">Reference proteome</keyword>
<sequence>MVSKVSSGNYRPQRWQDVQDNKKGIIEHFLASNAELEASALAQKQQELEIDLGKQERVIMFGKKLATYADSSSEFGQTMDELSKWMALDDETKAAATPVSLQEKHPDELATMLLANSKVNKGRFFESLLAMTIDWLQLIGSPETYNPFSHLTLDARSDTRTPSRKSVVSEDDADLCISSPNTDAEYAKRTGQRIKTLRSVAEAWTTESKSSSLTALRKFCSRPFRDPRITFRSKSSTAEQSEDAELIGDEDSVYSDGDRYSSDAQSSLNLAGVTEPGVTRILPDHSSDGSTRITVVGCLLSSPMPST</sequence>
<evidence type="ECO:0000313" key="2">
    <source>
        <dbReference type="Proteomes" id="UP000279259"/>
    </source>
</evidence>
<proteinExistence type="predicted"/>
<evidence type="ECO:0000313" key="1">
    <source>
        <dbReference type="EMBL" id="RSH83972.1"/>
    </source>
</evidence>
<name>A0A427XYT2_9TREE</name>
<reference evidence="1 2" key="1">
    <citation type="submission" date="2018-11" db="EMBL/GenBank/DDBJ databases">
        <title>Genome sequence of Saitozyma podzolica DSM 27192.</title>
        <authorList>
            <person name="Aliyu H."/>
            <person name="Gorte O."/>
            <person name="Ochsenreither K."/>
        </authorList>
    </citation>
    <scope>NUCLEOTIDE SEQUENCE [LARGE SCALE GENOMIC DNA]</scope>
    <source>
        <strain evidence="1 2">DSM 27192</strain>
    </source>
</reference>
<organism evidence="1 2">
    <name type="scientific">Saitozyma podzolica</name>
    <dbReference type="NCBI Taxonomy" id="1890683"/>
    <lineage>
        <taxon>Eukaryota</taxon>
        <taxon>Fungi</taxon>
        <taxon>Dikarya</taxon>
        <taxon>Basidiomycota</taxon>
        <taxon>Agaricomycotina</taxon>
        <taxon>Tremellomycetes</taxon>
        <taxon>Tremellales</taxon>
        <taxon>Trimorphomycetaceae</taxon>
        <taxon>Saitozyma</taxon>
    </lineage>
</organism>